<dbReference type="Gene3D" id="1.20.120.70">
    <property type="entry name" value="Tobacco mosaic virus-like, coat protein"/>
    <property type="match status" value="1"/>
</dbReference>
<dbReference type="AlphaFoldDB" id="A0ABD2N0V7"/>
<evidence type="ECO:0000256" key="1">
    <source>
        <dbReference type="SAM" id="MobiDB-lite"/>
    </source>
</evidence>
<protein>
    <submittedName>
        <fullName evidence="2">Uncharacterized protein</fullName>
    </submittedName>
</protein>
<comment type="caution">
    <text evidence="2">The sequence shown here is derived from an EMBL/GenBank/DDBJ whole genome shotgun (WGS) entry which is preliminary data.</text>
</comment>
<dbReference type="EMBL" id="JABFTP020000042">
    <property type="protein sequence ID" value="KAL3272090.1"/>
    <property type="molecule type" value="Genomic_DNA"/>
</dbReference>
<name>A0ABD2N0V7_9CUCU</name>
<feature type="region of interest" description="Disordered" evidence="1">
    <location>
        <begin position="1"/>
        <end position="38"/>
    </location>
</feature>
<reference evidence="2 3" key="1">
    <citation type="journal article" date="2021" name="BMC Biol.">
        <title>Horizontally acquired antibacterial genes associated with adaptive radiation of ladybird beetles.</title>
        <authorList>
            <person name="Li H.S."/>
            <person name="Tang X.F."/>
            <person name="Huang Y.H."/>
            <person name="Xu Z.Y."/>
            <person name="Chen M.L."/>
            <person name="Du X.Y."/>
            <person name="Qiu B.Y."/>
            <person name="Chen P.T."/>
            <person name="Zhang W."/>
            <person name="Slipinski A."/>
            <person name="Escalona H.E."/>
            <person name="Waterhouse R.M."/>
            <person name="Zwick A."/>
            <person name="Pang H."/>
        </authorList>
    </citation>
    <scope>NUCLEOTIDE SEQUENCE [LARGE SCALE GENOMIC DNA]</scope>
    <source>
        <strain evidence="2">SYSU2018</strain>
    </source>
</reference>
<sequence length="218" mass="24352">MKERSRSRTRIEEETQSSPEPAARRVRSRRRAGSTVTERNMRKVNFAIVANPQQQLGALNSLDIKCPHSEHLRFPAGGRYICESTGDWTRKFQQLRPALSAKNVAKDPKAKEAGANIDESDSLVGFHNTIASIMTQLAQIEYTLENHLNTSITYVGSDENFEFVYSIIADGCTPSVGELQIVTLSRHTEKLYIVVDSCDESIKLQQKLALNADLGKKS</sequence>
<accession>A0ABD2N0V7</accession>
<evidence type="ECO:0000313" key="2">
    <source>
        <dbReference type="EMBL" id="KAL3272090.1"/>
    </source>
</evidence>
<keyword evidence="3" id="KW-1185">Reference proteome</keyword>
<dbReference type="Pfam" id="PF00721">
    <property type="entry name" value="TMV_coat"/>
    <property type="match status" value="1"/>
</dbReference>
<proteinExistence type="predicted"/>
<dbReference type="Proteomes" id="UP001516400">
    <property type="component" value="Unassembled WGS sequence"/>
</dbReference>
<feature type="compositionally biased region" description="Basic and acidic residues" evidence="1">
    <location>
        <begin position="1"/>
        <end position="13"/>
    </location>
</feature>
<organism evidence="2 3">
    <name type="scientific">Cryptolaemus montrouzieri</name>
    <dbReference type="NCBI Taxonomy" id="559131"/>
    <lineage>
        <taxon>Eukaryota</taxon>
        <taxon>Metazoa</taxon>
        <taxon>Ecdysozoa</taxon>
        <taxon>Arthropoda</taxon>
        <taxon>Hexapoda</taxon>
        <taxon>Insecta</taxon>
        <taxon>Pterygota</taxon>
        <taxon>Neoptera</taxon>
        <taxon>Endopterygota</taxon>
        <taxon>Coleoptera</taxon>
        <taxon>Polyphaga</taxon>
        <taxon>Cucujiformia</taxon>
        <taxon>Coccinelloidea</taxon>
        <taxon>Coccinellidae</taxon>
        <taxon>Scymninae</taxon>
        <taxon>Scymnini</taxon>
        <taxon>Cryptolaemus</taxon>
    </lineage>
</organism>
<gene>
    <name evidence="2" type="ORF">HHI36_022552</name>
</gene>
<dbReference type="InterPro" id="IPR036417">
    <property type="entry name" value="TMV-like_coat_sf"/>
</dbReference>
<dbReference type="InterPro" id="IPR001337">
    <property type="entry name" value="TMV-like_coat"/>
</dbReference>
<evidence type="ECO:0000313" key="3">
    <source>
        <dbReference type="Proteomes" id="UP001516400"/>
    </source>
</evidence>